<reference evidence="1" key="1">
    <citation type="journal article" date="2021" name="Proc. Natl. Acad. Sci. U.S.A.">
        <title>A Catalog of Tens of Thousands of Viruses from Human Metagenomes Reveals Hidden Associations with Chronic Diseases.</title>
        <authorList>
            <person name="Tisza M.J."/>
            <person name="Buck C.B."/>
        </authorList>
    </citation>
    <scope>NUCLEOTIDE SEQUENCE</scope>
    <source>
        <strain evidence="1">CtmTa7</strain>
    </source>
</reference>
<proteinExistence type="predicted"/>
<accession>A0A8S5RCM3</accession>
<name>A0A8S5RCM3_9VIRU</name>
<sequence length="32" mass="3780">MVCNIYKIESVIGISRLDEYRRDYNDGVKNCI</sequence>
<evidence type="ECO:0000313" key="1">
    <source>
        <dbReference type="EMBL" id="DAE28883.1"/>
    </source>
</evidence>
<organism evidence="1">
    <name type="scientific">virus sp. ctmTa7</name>
    <dbReference type="NCBI Taxonomy" id="2828255"/>
    <lineage>
        <taxon>Viruses</taxon>
    </lineage>
</organism>
<dbReference type="EMBL" id="BK059091">
    <property type="protein sequence ID" value="DAE28883.1"/>
    <property type="molecule type" value="Genomic_DNA"/>
</dbReference>
<protein>
    <submittedName>
        <fullName evidence="1">Uncharacterized protein</fullName>
    </submittedName>
</protein>